<dbReference type="EMBL" id="AP018203">
    <property type="protein sequence ID" value="BAY54288.1"/>
    <property type="molecule type" value="Genomic_DNA"/>
</dbReference>
<accession>A0A1Z4JC82</accession>
<dbReference type="AlphaFoldDB" id="A0A1Z4JC82"/>
<protein>
    <submittedName>
        <fullName evidence="1">Uncharacterized protein</fullName>
    </submittedName>
</protein>
<name>A0A1Z4JC82_LEPBY</name>
<proteinExistence type="predicted"/>
<sequence>MSLNSEIYGFDRSGAGWQMLQAQSISCAPRFTPSMWVQLLNPPTAYSSDQGRLLCQVAEDQWLAWVPEYGELLLTTDEFCSLSED</sequence>
<dbReference type="Proteomes" id="UP000217895">
    <property type="component" value="Chromosome"/>
</dbReference>
<organism evidence="1 2">
    <name type="scientific">Leptolyngbya boryana NIES-2135</name>
    <dbReference type="NCBI Taxonomy" id="1973484"/>
    <lineage>
        <taxon>Bacteria</taxon>
        <taxon>Bacillati</taxon>
        <taxon>Cyanobacteriota</taxon>
        <taxon>Cyanophyceae</taxon>
        <taxon>Leptolyngbyales</taxon>
        <taxon>Leptolyngbyaceae</taxon>
        <taxon>Leptolyngbya group</taxon>
        <taxon>Leptolyngbya</taxon>
    </lineage>
</organism>
<gene>
    <name evidence="1" type="ORF">NIES2135_11050</name>
</gene>
<reference evidence="1 2" key="1">
    <citation type="submission" date="2017-06" db="EMBL/GenBank/DDBJ databases">
        <title>Genome sequencing of cyanobaciteial culture collection at National Institute for Environmental Studies (NIES).</title>
        <authorList>
            <person name="Hirose Y."/>
            <person name="Shimura Y."/>
            <person name="Fujisawa T."/>
            <person name="Nakamura Y."/>
            <person name="Kawachi M."/>
        </authorList>
    </citation>
    <scope>NUCLEOTIDE SEQUENCE [LARGE SCALE GENOMIC DNA]</scope>
    <source>
        <strain evidence="1 2">NIES-2135</strain>
    </source>
</reference>
<evidence type="ECO:0000313" key="2">
    <source>
        <dbReference type="Proteomes" id="UP000217895"/>
    </source>
</evidence>
<evidence type="ECO:0000313" key="1">
    <source>
        <dbReference type="EMBL" id="BAY54288.1"/>
    </source>
</evidence>
<keyword evidence="2" id="KW-1185">Reference proteome</keyword>